<evidence type="ECO:0000313" key="1">
    <source>
        <dbReference type="EMBL" id="KUG15324.1"/>
    </source>
</evidence>
<organism evidence="1">
    <name type="scientific">hydrocarbon metagenome</name>
    <dbReference type="NCBI Taxonomy" id="938273"/>
    <lineage>
        <taxon>unclassified sequences</taxon>
        <taxon>metagenomes</taxon>
        <taxon>ecological metagenomes</taxon>
    </lineage>
</organism>
<dbReference type="AlphaFoldDB" id="A0A0W8F380"/>
<reference evidence="1" key="1">
    <citation type="journal article" date="2015" name="Proc. Natl. Acad. Sci. U.S.A.">
        <title>Networks of energetic and metabolic interactions define dynamics in microbial communities.</title>
        <authorList>
            <person name="Embree M."/>
            <person name="Liu J.K."/>
            <person name="Al-Bassam M.M."/>
            <person name="Zengler K."/>
        </authorList>
    </citation>
    <scope>NUCLEOTIDE SEQUENCE</scope>
</reference>
<protein>
    <submittedName>
        <fullName evidence="1">Uncharacterized protein</fullName>
    </submittedName>
</protein>
<accession>A0A0W8F380</accession>
<name>A0A0W8F380_9ZZZZ</name>
<comment type="caution">
    <text evidence="1">The sequence shown here is derived from an EMBL/GenBank/DDBJ whole genome shotgun (WGS) entry which is preliminary data.</text>
</comment>
<proteinExistence type="predicted"/>
<sequence length="134" mass="15337">MFFSDDLVTEDGSSDVCSPGNLFLDDPVNEQRSRPDLSGELLVPVVLVPEKRFIRSETGVMVAGCSPIPSGIENSLFHVLFLYVTIKREERHFQSHTKERSMIRPFIFFDWRGYGNTRHRLVGPATNHLQEPFK</sequence>
<gene>
    <name evidence="1" type="ORF">ASZ90_015021</name>
</gene>
<dbReference type="EMBL" id="LNQE01001565">
    <property type="protein sequence ID" value="KUG15324.1"/>
    <property type="molecule type" value="Genomic_DNA"/>
</dbReference>